<organism evidence="2 3">
    <name type="scientific">Letharia columbiana</name>
    <dbReference type="NCBI Taxonomy" id="112416"/>
    <lineage>
        <taxon>Eukaryota</taxon>
        <taxon>Fungi</taxon>
        <taxon>Dikarya</taxon>
        <taxon>Ascomycota</taxon>
        <taxon>Pezizomycotina</taxon>
        <taxon>Lecanoromycetes</taxon>
        <taxon>OSLEUM clade</taxon>
        <taxon>Lecanoromycetidae</taxon>
        <taxon>Lecanorales</taxon>
        <taxon>Lecanorineae</taxon>
        <taxon>Parmeliaceae</taxon>
        <taxon>Letharia</taxon>
    </lineage>
</organism>
<feature type="region of interest" description="Disordered" evidence="1">
    <location>
        <begin position="61"/>
        <end position="85"/>
    </location>
</feature>
<comment type="caution">
    <text evidence="2">The sequence shown here is derived from an EMBL/GenBank/DDBJ whole genome shotgun (WGS) entry which is preliminary data.</text>
</comment>
<evidence type="ECO:0000256" key="1">
    <source>
        <dbReference type="SAM" id="MobiDB-lite"/>
    </source>
</evidence>
<dbReference type="AlphaFoldDB" id="A0A8H6FVR3"/>
<proteinExistence type="predicted"/>
<name>A0A8H6FVR3_9LECA</name>
<feature type="compositionally biased region" description="Polar residues" evidence="1">
    <location>
        <begin position="1"/>
        <end position="34"/>
    </location>
</feature>
<feature type="region of interest" description="Disordered" evidence="1">
    <location>
        <begin position="1"/>
        <end position="37"/>
    </location>
</feature>
<evidence type="ECO:0000313" key="3">
    <source>
        <dbReference type="Proteomes" id="UP000578531"/>
    </source>
</evidence>
<evidence type="ECO:0000313" key="2">
    <source>
        <dbReference type="EMBL" id="KAF6235612.1"/>
    </source>
</evidence>
<dbReference type="GeneID" id="59287956"/>
<keyword evidence="3" id="KW-1185">Reference proteome</keyword>
<protein>
    <submittedName>
        <fullName evidence="2">Uncharacterized protein</fullName>
    </submittedName>
</protein>
<gene>
    <name evidence="2" type="ORF">HO173_006295</name>
</gene>
<dbReference type="RefSeq" id="XP_037164980.1">
    <property type="nucleotide sequence ID" value="XM_037308206.1"/>
</dbReference>
<accession>A0A8H6FVR3</accession>
<reference evidence="2 3" key="1">
    <citation type="journal article" date="2020" name="Genomics">
        <title>Complete, high-quality genomes from long-read metagenomic sequencing of two wolf lichen thalli reveals enigmatic genome architecture.</title>
        <authorList>
            <person name="McKenzie S.K."/>
            <person name="Walston R.F."/>
            <person name="Allen J.L."/>
        </authorList>
    </citation>
    <scope>NUCLEOTIDE SEQUENCE [LARGE SCALE GENOMIC DNA]</scope>
    <source>
        <strain evidence="2">WasteWater2</strain>
    </source>
</reference>
<dbReference type="Proteomes" id="UP000578531">
    <property type="component" value="Unassembled WGS sequence"/>
</dbReference>
<dbReference type="EMBL" id="JACCJC010000024">
    <property type="protein sequence ID" value="KAF6235612.1"/>
    <property type="molecule type" value="Genomic_DNA"/>
</dbReference>
<sequence length="119" mass="13036">MSQSRIPRPSQGSSRSYTPSLLPSNPTPVNSTGYHGNPVTRVCRVIFRNPDQGGYPTITVEGFDGTGDLPGQGPTMDLVDDSRKNEGRPWNILSSSVEMTFFPTGPGVFGYEWSRHPHN</sequence>